<feature type="compositionally biased region" description="Polar residues" evidence="1">
    <location>
        <begin position="17"/>
        <end position="35"/>
    </location>
</feature>
<reference evidence="2" key="1">
    <citation type="journal article" date="2020" name="Stud. Mycol.">
        <title>101 Dothideomycetes genomes: a test case for predicting lifestyles and emergence of pathogens.</title>
        <authorList>
            <person name="Haridas S."/>
            <person name="Albert R."/>
            <person name="Binder M."/>
            <person name="Bloem J."/>
            <person name="Labutti K."/>
            <person name="Salamov A."/>
            <person name="Andreopoulos B."/>
            <person name="Baker S."/>
            <person name="Barry K."/>
            <person name="Bills G."/>
            <person name="Bluhm B."/>
            <person name="Cannon C."/>
            <person name="Castanera R."/>
            <person name="Culley D."/>
            <person name="Daum C."/>
            <person name="Ezra D."/>
            <person name="Gonzalez J."/>
            <person name="Henrissat B."/>
            <person name="Kuo A."/>
            <person name="Liang C."/>
            <person name="Lipzen A."/>
            <person name="Lutzoni F."/>
            <person name="Magnuson J."/>
            <person name="Mondo S."/>
            <person name="Nolan M."/>
            <person name="Ohm R."/>
            <person name="Pangilinan J."/>
            <person name="Park H.-J."/>
            <person name="Ramirez L."/>
            <person name="Alfaro M."/>
            <person name="Sun H."/>
            <person name="Tritt A."/>
            <person name="Yoshinaga Y."/>
            <person name="Zwiers L.-H."/>
            <person name="Turgeon B."/>
            <person name="Goodwin S."/>
            <person name="Spatafora J."/>
            <person name="Crous P."/>
            <person name="Grigoriev I."/>
        </authorList>
    </citation>
    <scope>NUCLEOTIDE SEQUENCE</scope>
    <source>
        <strain evidence="2">CBS 123094</strain>
    </source>
</reference>
<dbReference type="EMBL" id="ML977574">
    <property type="protein sequence ID" value="KAF2003053.1"/>
    <property type="molecule type" value="Genomic_DNA"/>
</dbReference>
<evidence type="ECO:0000313" key="3">
    <source>
        <dbReference type="Proteomes" id="UP000799779"/>
    </source>
</evidence>
<protein>
    <submittedName>
        <fullName evidence="2">Uncharacterized protein</fullName>
    </submittedName>
</protein>
<feature type="region of interest" description="Disordered" evidence="1">
    <location>
        <begin position="1"/>
        <end position="35"/>
    </location>
</feature>
<organism evidence="2 3">
    <name type="scientific">Amniculicola lignicola CBS 123094</name>
    <dbReference type="NCBI Taxonomy" id="1392246"/>
    <lineage>
        <taxon>Eukaryota</taxon>
        <taxon>Fungi</taxon>
        <taxon>Dikarya</taxon>
        <taxon>Ascomycota</taxon>
        <taxon>Pezizomycotina</taxon>
        <taxon>Dothideomycetes</taxon>
        <taxon>Pleosporomycetidae</taxon>
        <taxon>Pleosporales</taxon>
        <taxon>Amniculicolaceae</taxon>
        <taxon>Amniculicola</taxon>
    </lineage>
</organism>
<dbReference type="Proteomes" id="UP000799779">
    <property type="component" value="Unassembled WGS sequence"/>
</dbReference>
<feature type="region of interest" description="Disordered" evidence="1">
    <location>
        <begin position="173"/>
        <end position="194"/>
    </location>
</feature>
<name>A0A6A5WMG8_9PLEO</name>
<gene>
    <name evidence="2" type="ORF">P154DRAFT_109794</name>
</gene>
<keyword evidence="3" id="KW-1185">Reference proteome</keyword>
<feature type="compositionally biased region" description="Basic and acidic residues" evidence="1">
    <location>
        <begin position="184"/>
        <end position="194"/>
    </location>
</feature>
<proteinExistence type="predicted"/>
<accession>A0A6A5WMG8</accession>
<dbReference type="AlphaFoldDB" id="A0A6A5WMG8"/>
<evidence type="ECO:0000256" key="1">
    <source>
        <dbReference type="SAM" id="MobiDB-lite"/>
    </source>
</evidence>
<evidence type="ECO:0000313" key="2">
    <source>
        <dbReference type="EMBL" id="KAF2003053.1"/>
    </source>
</evidence>
<sequence length="194" mass="21673">MYQSRVHLGPSPGLSHDLQNTTPTHMTTPIASASLTPNKSDRYEIDGISCTPRPFVFYKLASEWLNMQKTSCTILPERHLLVWVLKTLTVHSVALAKVFRSYPTPISPRRHHIHPRLHSACTYKDVISFKLLATVIFTLYSGSLSSKFCHKGAVVGLGPCQALHIPIQAGYNEDDASSGTNNEWSERSRHQLHA</sequence>